<reference evidence="2" key="1">
    <citation type="journal article" date="2020" name="Stud. Mycol.">
        <title>101 Dothideomycetes genomes: a test case for predicting lifestyles and emergence of pathogens.</title>
        <authorList>
            <person name="Haridas S."/>
            <person name="Albert R."/>
            <person name="Binder M."/>
            <person name="Bloem J."/>
            <person name="Labutti K."/>
            <person name="Salamov A."/>
            <person name="Andreopoulos B."/>
            <person name="Baker S."/>
            <person name="Barry K."/>
            <person name="Bills G."/>
            <person name="Bluhm B."/>
            <person name="Cannon C."/>
            <person name="Castanera R."/>
            <person name="Culley D."/>
            <person name="Daum C."/>
            <person name="Ezra D."/>
            <person name="Gonzalez J."/>
            <person name="Henrissat B."/>
            <person name="Kuo A."/>
            <person name="Liang C."/>
            <person name="Lipzen A."/>
            <person name="Lutzoni F."/>
            <person name="Magnuson J."/>
            <person name="Mondo S."/>
            <person name="Nolan M."/>
            <person name="Ohm R."/>
            <person name="Pangilinan J."/>
            <person name="Park H.-J."/>
            <person name="Ramirez L."/>
            <person name="Alfaro M."/>
            <person name="Sun H."/>
            <person name="Tritt A."/>
            <person name="Yoshinaga Y."/>
            <person name="Zwiers L.-H."/>
            <person name="Turgeon B."/>
            <person name="Goodwin S."/>
            <person name="Spatafora J."/>
            <person name="Crous P."/>
            <person name="Grigoriev I."/>
        </authorList>
    </citation>
    <scope>NUCLEOTIDE SEQUENCE</scope>
    <source>
        <strain evidence="2">CBS 123094</strain>
    </source>
</reference>
<protein>
    <submittedName>
        <fullName evidence="2">Uncharacterized protein</fullName>
    </submittedName>
</protein>
<dbReference type="AlphaFoldDB" id="A0A6A5X4E6"/>
<evidence type="ECO:0000313" key="2">
    <source>
        <dbReference type="EMBL" id="KAF2007813.1"/>
    </source>
</evidence>
<proteinExistence type="predicted"/>
<gene>
    <name evidence="2" type="ORF">P154DRAFT_4339</name>
</gene>
<accession>A0A6A5X4E6</accession>
<feature type="region of interest" description="Disordered" evidence="1">
    <location>
        <begin position="185"/>
        <end position="204"/>
    </location>
</feature>
<sequence length="288" mass="32387">MAGLSSDTTSSESPSSNLSVLVIGHSEAGVQKIFEMVGRPSFDITKYSELEIHINAGNLDPWTDDRLAIILDCFRPNHVIHRPHHLEHIAIVSHGNILFTRHNYTLTSPAVSYDINNHLHKLMANSLTESEKRAQSYKIFSTDKAFARAILNIRDVPLVTFRCAGNGTIEQYFLKEIEHTVALPSGKPVLPSPPPSKRHKSKAESLYRKGTFESQGYKTNFKNPYPLRNIDKKKSLIPGKDALLVDQLSMIHELELYGHKSWICRKDARSCLSEEESCCTCSANGFRQ</sequence>
<dbReference type="Proteomes" id="UP000799779">
    <property type="component" value="Unassembled WGS sequence"/>
</dbReference>
<evidence type="ECO:0000313" key="3">
    <source>
        <dbReference type="Proteomes" id="UP000799779"/>
    </source>
</evidence>
<dbReference type="EMBL" id="ML977556">
    <property type="protein sequence ID" value="KAF2007813.1"/>
    <property type="molecule type" value="Genomic_DNA"/>
</dbReference>
<evidence type="ECO:0000256" key="1">
    <source>
        <dbReference type="SAM" id="MobiDB-lite"/>
    </source>
</evidence>
<keyword evidence="3" id="KW-1185">Reference proteome</keyword>
<name>A0A6A5X4E6_9PLEO</name>
<dbReference type="OrthoDB" id="3798794at2759"/>
<organism evidence="2 3">
    <name type="scientific">Amniculicola lignicola CBS 123094</name>
    <dbReference type="NCBI Taxonomy" id="1392246"/>
    <lineage>
        <taxon>Eukaryota</taxon>
        <taxon>Fungi</taxon>
        <taxon>Dikarya</taxon>
        <taxon>Ascomycota</taxon>
        <taxon>Pezizomycotina</taxon>
        <taxon>Dothideomycetes</taxon>
        <taxon>Pleosporomycetidae</taxon>
        <taxon>Pleosporales</taxon>
        <taxon>Amniculicolaceae</taxon>
        <taxon>Amniculicola</taxon>
    </lineage>
</organism>